<evidence type="ECO:0000313" key="3">
    <source>
        <dbReference type="Proteomes" id="UP000595448"/>
    </source>
</evidence>
<proteinExistence type="predicted"/>
<keyword evidence="1" id="KW-0472">Membrane</keyword>
<keyword evidence="1" id="KW-0812">Transmembrane</keyword>
<feature type="transmembrane region" description="Helical" evidence="1">
    <location>
        <begin position="60"/>
        <end position="80"/>
    </location>
</feature>
<keyword evidence="1" id="KW-1133">Transmembrane helix</keyword>
<organism evidence="2 3">
    <name type="scientific">Brevundimonas vitisensis</name>
    <dbReference type="NCBI Taxonomy" id="2800818"/>
    <lineage>
        <taxon>Bacteria</taxon>
        <taxon>Pseudomonadati</taxon>
        <taxon>Pseudomonadota</taxon>
        <taxon>Alphaproteobacteria</taxon>
        <taxon>Caulobacterales</taxon>
        <taxon>Caulobacteraceae</taxon>
        <taxon>Brevundimonas</taxon>
    </lineage>
</organism>
<protein>
    <recommendedName>
        <fullName evidence="4">Glycerophosphoryl diester phosphodiesterase membrane domain-containing protein</fullName>
    </recommendedName>
</protein>
<evidence type="ECO:0000313" key="2">
    <source>
        <dbReference type="EMBL" id="QQQ18523.1"/>
    </source>
</evidence>
<dbReference type="RefSeq" id="WP_201102893.1">
    <property type="nucleotide sequence ID" value="NZ_CP067977.1"/>
</dbReference>
<gene>
    <name evidence="2" type="ORF">JIP62_14740</name>
</gene>
<evidence type="ECO:0008006" key="4">
    <source>
        <dbReference type="Google" id="ProtNLM"/>
    </source>
</evidence>
<feature type="transmembrane region" description="Helical" evidence="1">
    <location>
        <begin position="35"/>
        <end position="54"/>
    </location>
</feature>
<dbReference type="Proteomes" id="UP000595448">
    <property type="component" value="Chromosome"/>
</dbReference>
<feature type="transmembrane region" description="Helical" evidence="1">
    <location>
        <begin position="239"/>
        <end position="261"/>
    </location>
</feature>
<evidence type="ECO:0000256" key="1">
    <source>
        <dbReference type="SAM" id="Phobius"/>
    </source>
</evidence>
<keyword evidence="3" id="KW-1185">Reference proteome</keyword>
<name>A0ABX7BP53_9CAUL</name>
<feature type="transmembrane region" description="Helical" evidence="1">
    <location>
        <begin position="160"/>
        <end position="185"/>
    </location>
</feature>
<accession>A0ABX7BP53</accession>
<sequence>MGARMVRDRADQRRLNPIRALAEGGASIPRAAQGAWGILAFWTLMFAAPLIVPMEGAVGALHGLGLSLTALVAVGALLRLGVGQSLKDARALGLGAAGFQVGAAELRIIWATVLIAIFLGLIAVVLGLMTLAVFGIAELNAAAIQARDWSAVGPVWKQAVLAIFTLGIVAVPVLLLTRLSLFAAASVGRGRTVSLDSMAIATGSGWPLFGLLIVLAAGPVILGLIVLEGVVPSPLSRLLIAILLPWIWAPFAVGSLCGAYRQLEYWTPEEPGFKH</sequence>
<feature type="transmembrane region" description="Helical" evidence="1">
    <location>
        <begin position="116"/>
        <end position="139"/>
    </location>
</feature>
<dbReference type="EMBL" id="CP067977">
    <property type="protein sequence ID" value="QQQ18523.1"/>
    <property type="molecule type" value="Genomic_DNA"/>
</dbReference>
<feature type="transmembrane region" description="Helical" evidence="1">
    <location>
        <begin position="205"/>
        <end position="227"/>
    </location>
</feature>
<reference evidence="2 3" key="1">
    <citation type="submission" date="2021-01" db="EMBL/GenBank/DDBJ databases">
        <title>Brevundimonas vitis sp. nov., an bacterium isolated from grape (Vitis vinifera).</title>
        <authorList>
            <person name="Jiang L."/>
            <person name="Lee J."/>
        </authorList>
    </citation>
    <scope>NUCLEOTIDE SEQUENCE [LARGE SCALE GENOMIC DNA]</scope>
    <source>
        <strain evidence="2 3">GRTSA-9</strain>
    </source>
</reference>